<keyword evidence="5" id="KW-1185">Reference proteome</keyword>
<dbReference type="PANTHER" id="PTHR20861:SF6">
    <property type="entry name" value="BETA-RIBOFURANOSYLPHENOL 5'-PHOSPHATE SYNTHASE"/>
    <property type="match status" value="1"/>
</dbReference>
<dbReference type="Pfam" id="PF00288">
    <property type="entry name" value="GHMP_kinases_N"/>
    <property type="match status" value="1"/>
</dbReference>
<dbReference type="InterPro" id="IPR004422">
    <property type="entry name" value="RFAP_synthase"/>
</dbReference>
<keyword evidence="2" id="KW-0418">Kinase</keyword>
<reference evidence="4 5" key="1">
    <citation type="submission" date="2019-02" db="EMBL/GenBank/DDBJ databases">
        <title>Deep-cultivation of Planctomycetes and their phenomic and genomic characterization uncovers novel biology.</title>
        <authorList>
            <person name="Wiegand S."/>
            <person name="Jogler M."/>
            <person name="Boedeker C."/>
            <person name="Pinto D."/>
            <person name="Vollmers J."/>
            <person name="Rivas-Marin E."/>
            <person name="Kohn T."/>
            <person name="Peeters S.H."/>
            <person name="Heuer A."/>
            <person name="Rast P."/>
            <person name="Oberbeckmann S."/>
            <person name="Bunk B."/>
            <person name="Jeske O."/>
            <person name="Meyerdierks A."/>
            <person name="Storesund J.E."/>
            <person name="Kallscheuer N."/>
            <person name="Luecker S."/>
            <person name="Lage O.M."/>
            <person name="Pohl T."/>
            <person name="Merkel B.J."/>
            <person name="Hornburger P."/>
            <person name="Mueller R.-W."/>
            <person name="Bruemmer F."/>
            <person name="Labrenz M."/>
            <person name="Spormann A.M."/>
            <person name="Op den Camp H."/>
            <person name="Overmann J."/>
            <person name="Amann R."/>
            <person name="Jetten M.S.M."/>
            <person name="Mascher T."/>
            <person name="Medema M.H."/>
            <person name="Devos D.P."/>
            <person name="Kaster A.-K."/>
            <person name="Ovreas L."/>
            <person name="Rohde M."/>
            <person name="Galperin M.Y."/>
            <person name="Jogler C."/>
        </authorList>
    </citation>
    <scope>NUCLEOTIDE SEQUENCE [LARGE SCALE GENOMIC DNA]</scope>
    <source>
        <strain evidence="4 5">Pan241w</strain>
    </source>
</reference>
<dbReference type="InterPro" id="IPR020568">
    <property type="entry name" value="Ribosomal_Su5_D2-typ_SF"/>
</dbReference>
<dbReference type="RefSeq" id="WP_145212255.1">
    <property type="nucleotide sequence ID" value="NZ_CP036269.1"/>
</dbReference>
<protein>
    <recommendedName>
        <fullName evidence="3">GHMP kinase N-terminal domain-containing protein</fullName>
    </recommendedName>
</protein>
<dbReference type="GO" id="GO:0005524">
    <property type="term" value="F:ATP binding"/>
    <property type="evidence" value="ECO:0007669"/>
    <property type="project" value="InterPro"/>
</dbReference>
<name>A0A517RB75_9PLAN</name>
<dbReference type="KEGG" id="gaz:Pan241w_12000"/>
<dbReference type="PANTHER" id="PTHR20861">
    <property type="entry name" value="HOMOSERINE/4-DIPHOSPHOCYTIDYL-2-C-METHYL-D-ERYTHRITOL KINASE"/>
    <property type="match status" value="1"/>
</dbReference>
<sequence>MPHEVRITTGSRLHWGLLSLAPMTGREFGGIGLMVDAPHFVLSAKESSAGQDHITCSDAYYSKVEAALIAARKYLPDASHSRFFTLEFQSEIPMHCGFGSGTQLSLAVARAVSLLYGEQEPSSVELALRVGRGARSALGVHGFDWGGFLVEGGKRNSEQISPLVAHADFPEDWRILLITPKDQAGISGTIEVEAIQRLGPMPVAITEQLCRLVLMQLLPAVLSHDFPEFSAGLTTFGRTVGEFFKPAQGGIYAHPQMAELESLLIANGIQGIAQTSWGPTLSVVCSSSAEAEYVSSLLLDNGYGELCSLRTVNPLNRGAQIHIKEST</sequence>
<organism evidence="4 5">
    <name type="scientific">Gimesia alba</name>
    <dbReference type="NCBI Taxonomy" id="2527973"/>
    <lineage>
        <taxon>Bacteria</taxon>
        <taxon>Pseudomonadati</taxon>
        <taxon>Planctomycetota</taxon>
        <taxon>Planctomycetia</taxon>
        <taxon>Planctomycetales</taxon>
        <taxon>Planctomycetaceae</taxon>
        <taxon>Gimesia</taxon>
    </lineage>
</organism>
<keyword evidence="1" id="KW-0808">Transferase</keyword>
<accession>A0A517RB75</accession>
<dbReference type="PIRSF" id="PIRSF004884">
    <property type="entry name" value="Sugar_kin_arch"/>
    <property type="match status" value="1"/>
</dbReference>
<gene>
    <name evidence="4" type="ORF">Pan241w_12000</name>
</gene>
<evidence type="ECO:0000313" key="4">
    <source>
        <dbReference type="EMBL" id="QDT41140.1"/>
    </source>
</evidence>
<dbReference type="SUPFAM" id="SSF54211">
    <property type="entry name" value="Ribosomal protein S5 domain 2-like"/>
    <property type="match status" value="1"/>
</dbReference>
<feature type="domain" description="GHMP kinase N-terminal" evidence="3">
    <location>
        <begin position="72"/>
        <end position="136"/>
    </location>
</feature>
<dbReference type="GO" id="GO:0016301">
    <property type="term" value="F:kinase activity"/>
    <property type="evidence" value="ECO:0007669"/>
    <property type="project" value="UniProtKB-KW"/>
</dbReference>
<dbReference type="InterPro" id="IPR006204">
    <property type="entry name" value="GHMP_kinase_N_dom"/>
</dbReference>
<proteinExistence type="predicted"/>
<evidence type="ECO:0000313" key="5">
    <source>
        <dbReference type="Proteomes" id="UP000317171"/>
    </source>
</evidence>
<evidence type="ECO:0000259" key="3">
    <source>
        <dbReference type="Pfam" id="PF00288"/>
    </source>
</evidence>
<dbReference type="EMBL" id="CP036269">
    <property type="protein sequence ID" value="QDT41140.1"/>
    <property type="molecule type" value="Genomic_DNA"/>
</dbReference>
<dbReference type="AlphaFoldDB" id="A0A517RB75"/>
<evidence type="ECO:0000256" key="2">
    <source>
        <dbReference type="ARBA" id="ARBA00022777"/>
    </source>
</evidence>
<evidence type="ECO:0000256" key="1">
    <source>
        <dbReference type="ARBA" id="ARBA00022679"/>
    </source>
</evidence>
<dbReference type="Gene3D" id="3.30.230.10">
    <property type="match status" value="1"/>
</dbReference>
<dbReference type="NCBIfam" id="TIGR00144">
    <property type="entry name" value="beta_RFAP_syn"/>
    <property type="match status" value="1"/>
</dbReference>
<dbReference type="InterPro" id="IPR014721">
    <property type="entry name" value="Ribsml_uS5_D2-typ_fold_subgr"/>
</dbReference>
<dbReference type="OrthoDB" id="1492801at2"/>
<dbReference type="Proteomes" id="UP000317171">
    <property type="component" value="Chromosome"/>
</dbReference>